<dbReference type="Pfam" id="PF00672">
    <property type="entry name" value="HAMP"/>
    <property type="match status" value="1"/>
</dbReference>
<dbReference type="GO" id="GO:0000155">
    <property type="term" value="F:phosphorelay sensor kinase activity"/>
    <property type="evidence" value="ECO:0007669"/>
    <property type="project" value="InterPro"/>
</dbReference>
<dbReference type="GO" id="GO:0016020">
    <property type="term" value="C:membrane"/>
    <property type="evidence" value="ECO:0007669"/>
    <property type="project" value="UniProtKB-SubCell"/>
</dbReference>
<dbReference type="HOGENOM" id="CLU_456947_0_0_6"/>
<evidence type="ECO:0000259" key="9">
    <source>
        <dbReference type="PROSITE" id="PS50109"/>
    </source>
</evidence>
<keyword evidence="8" id="KW-0812">Transmembrane</keyword>
<keyword evidence="4" id="KW-0597">Phosphoprotein</keyword>
<dbReference type="Gene3D" id="1.10.287.130">
    <property type="match status" value="1"/>
</dbReference>
<dbReference type="InterPro" id="IPR036890">
    <property type="entry name" value="HATPase_C_sf"/>
</dbReference>
<keyword evidence="7" id="KW-0902">Two-component regulatory system</keyword>
<dbReference type="Gene3D" id="3.30.565.10">
    <property type="entry name" value="Histidine kinase-like ATPase, C-terminal domain"/>
    <property type="match status" value="1"/>
</dbReference>
<evidence type="ECO:0000313" key="12">
    <source>
        <dbReference type="Proteomes" id="UP000016540"/>
    </source>
</evidence>
<proteinExistence type="predicted"/>
<dbReference type="EMBL" id="ASAD01000008">
    <property type="protein sequence ID" value="EON92988.1"/>
    <property type="molecule type" value="Genomic_DNA"/>
</dbReference>
<dbReference type="Gene3D" id="3.30.450.20">
    <property type="entry name" value="PAS domain"/>
    <property type="match status" value="1"/>
</dbReference>
<dbReference type="Gene3D" id="6.10.340.10">
    <property type="match status" value="1"/>
</dbReference>
<feature type="domain" description="Histidine kinase" evidence="9">
    <location>
        <begin position="376"/>
        <end position="593"/>
    </location>
</feature>
<dbReference type="RefSeq" id="WP_012137203.1">
    <property type="nucleotide sequence ID" value="NZ_KE007306.1"/>
</dbReference>
<protein>
    <recommendedName>
        <fullName evidence="3">histidine kinase</fullName>
        <ecNumber evidence="3">2.7.13.3</ecNumber>
    </recommendedName>
</protein>
<gene>
    <name evidence="11" type="ORF">MARLIPOL_06014</name>
</gene>
<dbReference type="InterPro" id="IPR003594">
    <property type="entry name" value="HATPase_dom"/>
</dbReference>
<dbReference type="PANTHER" id="PTHR43711">
    <property type="entry name" value="TWO-COMPONENT HISTIDINE KINASE"/>
    <property type="match status" value="1"/>
</dbReference>
<dbReference type="Pfam" id="PF02518">
    <property type="entry name" value="HATPase_c"/>
    <property type="match status" value="1"/>
</dbReference>
<dbReference type="SMART" id="SM00387">
    <property type="entry name" value="HATPase_c"/>
    <property type="match status" value="1"/>
</dbReference>
<dbReference type="PRINTS" id="PR00344">
    <property type="entry name" value="BCTRLSENSOR"/>
</dbReference>
<evidence type="ECO:0000256" key="3">
    <source>
        <dbReference type="ARBA" id="ARBA00012438"/>
    </source>
</evidence>
<name>R8B318_9GAMM</name>
<dbReference type="PATRIC" id="fig|1318628.3.peg.1204"/>
<evidence type="ECO:0000313" key="11">
    <source>
        <dbReference type="EMBL" id="EON92988.1"/>
    </source>
</evidence>
<reference evidence="11 12" key="1">
    <citation type="journal article" date="2013" name="Genome Announc.">
        <title>Draft Genome Sequence of the Moderately Halophilic Bacterium Marinobacter lipolyticus Strain SM19.</title>
        <authorList>
            <person name="Papke R.T."/>
            <person name="de la Haba R.R."/>
            <person name="Infante-Dominguez C."/>
            <person name="Perez D."/>
            <person name="Sanchez-Porro C."/>
            <person name="Lapierre P."/>
            <person name="Ventosa A."/>
        </authorList>
    </citation>
    <scope>NUCLEOTIDE SEQUENCE [LARGE SCALE GENOMIC DNA]</scope>
    <source>
        <strain evidence="11 12">SM19</strain>
    </source>
</reference>
<keyword evidence="8" id="KW-0472">Membrane</keyword>
<evidence type="ECO:0000256" key="5">
    <source>
        <dbReference type="ARBA" id="ARBA00022679"/>
    </source>
</evidence>
<feature type="transmembrane region" description="Helical" evidence="8">
    <location>
        <begin position="12"/>
        <end position="36"/>
    </location>
</feature>
<dbReference type="eggNOG" id="COG5002">
    <property type="taxonomic scope" value="Bacteria"/>
</dbReference>
<comment type="subcellular location">
    <subcellularLocation>
        <location evidence="2">Membrane</location>
    </subcellularLocation>
</comment>
<dbReference type="CDD" id="cd12914">
    <property type="entry name" value="PDC1_DGC_like"/>
    <property type="match status" value="1"/>
</dbReference>
<feature type="domain" description="HAMP" evidence="10">
    <location>
        <begin position="315"/>
        <end position="368"/>
    </location>
</feature>
<dbReference type="PROSITE" id="PS50109">
    <property type="entry name" value="HIS_KIN"/>
    <property type="match status" value="1"/>
</dbReference>
<dbReference type="PROSITE" id="PS50885">
    <property type="entry name" value="HAMP"/>
    <property type="match status" value="1"/>
</dbReference>
<dbReference type="CDD" id="cd06225">
    <property type="entry name" value="HAMP"/>
    <property type="match status" value="1"/>
</dbReference>
<dbReference type="InterPro" id="IPR003660">
    <property type="entry name" value="HAMP_dom"/>
</dbReference>
<dbReference type="SMART" id="SM00304">
    <property type="entry name" value="HAMP"/>
    <property type="match status" value="1"/>
</dbReference>
<dbReference type="PANTHER" id="PTHR43711:SF32">
    <property type="entry name" value="SENSOR-TYPE HISTIDINE KINASE PRRB"/>
    <property type="match status" value="1"/>
</dbReference>
<dbReference type="Pfam" id="PF00512">
    <property type="entry name" value="HisKA"/>
    <property type="match status" value="1"/>
</dbReference>
<dbReference type="InterPro" id="IPR003661">
    <property type="entry name" value="HisK_dim/P_dom"/>
</dbReference>
<keyword evidence="12" id="KW-1185">Reference proteome</keyword>
<dbReference type="SMART" id="SM00388">
    <property type="entry name" value="HisKA"/>
    <property type="match status" value="1"/>
</dbReference>
<dbReference type="SUPFAM" id="SSF55874">
    <property type="entry name" value="ATPase domain of HSP90 chaperone/DNA topoisomerase II/histidine kinase"/>
    <property type="match status" value="1"/>
</dbReference>
<keyword evidence="8" id="KW-1133">Transmembrane helix</keyword>
<evidence type="ECO:0000256" key="6">
    <source>
        <dbReference type="ARBA" id="ARBA00022777"/>
    </source>
</evidence>
<sequence>MTPLKLTGSLSLGSRVALIILGSSLITVIAIVSIAYQALVDDFEDLLIQRQLLETTRMAERVDQKIELRLNALTAFASQLPQGDRLPPAAELEESLKRQSTLRELFPASLLVFDDQGRAVAENVHVTGRIGTSYQDRPHFRKAFATLKPLVSKPIVGRVTGQPLLSFLAPILSSQGTLLGFAGGTVDLSETTLLPKLNVDSEVSAGVTQRIIDTENFLQVDSGNGAQDILPLPDPGEDALIDAALSGIRFGQVIDNHGELFIYATHHLQRLGWMFVRAVPYDQATVPARESFSRFAVITLLIALVLAVISYALARATMSPLDRMTARVQRMSSQPDSAFRLREVGTSEVKNLARAFNQLLAEREALAYMKDHFMSSVSHELRTPLTSMNGALRLIASGATGELEEKTQGMADLALRNGERLQLLISDLLDLNKLSEGSMKTDICAGKLAPIVSEAITDNTTMAADHGVTLTFDVNEDLTCLADSHRLRQILDNYISNAIKFSPEGGEVSVKAEKTAGSRVRIVVSDQGPGVPDSFSGEVFKRFAQAETGTARSVKGTGLGLAICYELAKLMNGRVGYYNQGGAHFWIELPTPETAVPEPSEMETTG</sequence>
<accession>R8B318</accession>
<evidence type="ECO:0000259" key="10">
    <source>
        <dbReference type="PROSITE" id="PS50885"/>
    </source>
</evidence>
<evidence type="ECO:0000256" key="7">
    <source>
        <dbReference type="ARBA" id="ARBA00023012"/>
    </source>
</evidence>
<dbReference type="CDD" id="cd00082">
    <property type="entry name" value="HisKA"/>
    <property type="match status" value="1"/>
</dbReference>
<comment type="caution">
    <text evidence="11">The sequence shown here is derived from an EMBL/GenBank/DDBJ whole genome shotgun (WGS) entry which is preliminary data.</text>
</comment>
<comment type="catalytic activity">
    <reaction evidence="1">
        <text>ATP + protein L-histidine = ADP + protein N-phospho-L-histidine.</text>
        <dbReference type="EC" id="2.7.13.3"/>
    </reaction>
</comment>
<dbReference type="Proteomes" id="UP000016540">
    <property type="component" value="Unassembled WGS sequence"/>
</dbReference>
<dbReference type="InterPro" id="IPR005467">
    <property type="entry name" value="His_kinase_dom"/>
</dbReference>
<keyword evidence="5" id="KW-0808">Transferase</keyword>
<feature type="transmembrane region" description="Helical" evidence="8">
    <location>
        <begin position="295"/>
        <end position="314"/>
    </location>
</feature>
<dbReference type="OrthoDB" id="9804645at2"/>
<evidence type="ECO:0000256" key="8">
    <source>
        <dbReference type="SAM" id="Phobius"/>
    </source>
</evidence>
<dbReference type="STRING" id="1318628.MARLIPOL_06014"/>
<dbReference type="InterPro" id="IPR004358">
    <property type="entry name" value="Sig_transdc_His_kin-like_C"/>
</dbReference>
<evidence type="ECO:0000256" key="1">
    <source>
        <dbReference type="ARBA" id="ARBA00000085"/>
    </source>
</evidence>
<dbReference type="SUPFAM" id="SSF47384">
    <property type="entry name" value="Homodimeric domain of signal transducing histidine kinase"/>
    <property type="match status" value="1"/>
</dbReference>
<dbReference type="InterPro" id="IPR050736">
    <property type="entry name" value="Sensor_HK_Regulatory"/>
</dbReference>
<dbReference type="InterPro" id="IPR036097">
    <property type="entry name" value="HisK_dim/P_sf"/>
</dbReference>
<keyword evidence="6 11" id="KW-0418">Kinase</keyword>
<dbReference type="AlphaFoldDB" id="R8B318"/>
<organism evidence="11 12">
    <name type="scientific">Marinobacter lipolyticus SM19</name>
    <dbReference type="NCBI Taxonomy" id="1318628"/>
    <lineage>
        <taxon>Bacteria</taxon>
        <taxon>Pseudomonadati</taxon>
        <taxon>Pseudomonadota</taxon>
        <taxon>Gammaproteobacteria</taxon>
        <taxon>Pseudomonadales</taxon>
        <taxon>Marinobacteraceae</taxon>
        <taxon>Marinobacter</taxon>
    </lineage>
</organism>
<dbReference type="EC" id="2.7.13.3" evidence="3"/>
<evidence type="ECO:0000256" key="4">
    <source>
        <dbReference type="ARBA" id="ARBA00022553"/>
    </source>
</evidence>
<evidence type="ECO:0000256" key="2">
    <source>
        <dbReference type="ARBA" id="ARBA00004370"/>
    </source>
</evidence>